<dbReference type="SUPFAM" id="SSF47413">
    <property type="entry name" value="lambda repressor-like DNA-binding domains"/>
    <property type="match status" value="1"/>
</dbReference>
<dbReference type="EMBL" id="FOFJ01000022">
    <property type="protein sequence ID" value="SEQ93749.1"/>
    <property type="molecule type" value="Genomic_DNA"/>
</dbReference>
<dbReference type="AlphaFoldDB" id="A0A1H9K3U0"/>
<sequence>MQPTHPIQRSSCFSTVLVLILKDIRLDRNIHQAHIAQVIGKTPSAWAKIESGQSPLQMDTFFGACLALAMHPSQVMQVAERLVPIFNRYNWYFQSAHLGEEDELLPLIQEYYASPGYESLKSRPLERINLLAFSSYFSSAEPTVVQYCCIEQAKEWIDSGATSSQQAPLSLATIAFAGKHS</sequence>
<feature type="domain" description="HTH cro/C1-type" evidence="1">
    <location>
        <begin position="20"/>
        <end position="75"/>
    </location>
</feature>
<proteinExistence type="predicted"/>
<accession>A0A1H9K3U0</accession>
<dbReference type="GO" id="GO:0003677">
    <property type="term" value="F:DNA binding"/>
    <property type="evidence" value="ECO:0007669"/>
    <property type="project" value="InterPro"/>
</dbReference>
<dbReference type="RefSeq" id="WP_090622515.1">
    <property type="nucleotide sequence ID" value="NZ_FOFJ01000022.1"/>
</dbReference>
<organism evidence="2 3">
    <name type="scientific">Azotobacter beijerinckii</name>
    <dbReference type="NCBI Taxonomy" id="170623"/>
    <lineage>
        <taxon>Bacteria</taxon>
        <taxon>Pseudomonadati</taxon>
        <taxon>Pseudomonadota</taxon>
        <taxon>Gammaproteobacteria</taxon>
        <taxon>Pseudomonadales</taxon>
        <taxon>Pseudomonadaceae</taxon>
        <taxon>Azotobacter</taxon>
    </lineage>
</organism>
<protein>
    <recommendedName>
        <fullName evidence="1">HTH cro/C1-type domain-containing protein</fullName>
    </recommendedName>
</protein>
<name>A0A1H9K3U0_9GAMM</name>
<dbReference type="InterPro" id="IPR001387">
    <property type="entry name" value="Cro/C1-type_HTH"/>
</dbReference>
<gene>
    <name evidence="2" type="ORF">SAMN04244573_02563</name>
</gene>
<dbReference type="InterPro" id="IPR010982">
    <property type="entry name" value="Lambda_DNA-bd_dom_sf"/>
</dbReference>
<reference evidence="2 3" key="1">
    <citation type="submission" date="2016-10" db="EMBL/GenBank/DDBJ databases">
        <authorList>
            <person name="de Groot N.N."/>
        </authorList>
    </citation>
    <scope>NUCLEOTIDE SEQUENCE [LARGE SCALE GENOMIC DNA]</scope>
    <source>
        <strain evidence="2 3">DSM 378</strain>
    </source>
</reference>
<evidence type="ECO:0000259" key="1">
    <source>
        <dbReference type="SMART" id="SM00530"/>
    </source>
</evidence>
<dbReference type="Gene3D" id="1.10.260.40">
    <property type="entry name" value="lambda repressor-like DNA-binding domains"/>
    <property type="match status" value="1"/>
</dbReference>
<dbReference type="SMART" id="SM00530">
    <property type="entry name" value="HTH_XRE"/>
    <property type="match status" value="1"/>
</dbReference>
<evidence type="ECO:0000313" key="3">
    <source>
        <dbReference type="Proteomes" id="UP000199267"/>
    </source>
</evidence>
<dbReference type="Proteomes" id="UP000199267">
    <property type="component" value="Unassembled WGS sequence"/>
</dbReference>
<evidence type="ECO:0000313" key="2">
    <source>
        <dbReference type="EMBL" id="SEQ93749.1"/>
    </source>
</evidence>